<sequence>MAEFIVSLLIEKIATQLMEEAISFSRVRNQIEWIEGELKRMQCFLKDADAQQDSDERVRNWVADVRDVAYDTEDVIDSYIFKMAQKREKGLIRALFKGYPFVFFDEFSARRKVNKQISRIKMRIHDISSSRSTYGVKNIGRDGEGTSFAVDCLREKRRSYPHTSEEDIVGLGEDMMVLGNRVIHGGLRRSVISIIGMAGLGKTTLAKKMYQSSDVKKHFDCFLQSVQWQLNLNPAKCMDILKLSYQDLPYYLKPCFLYIGLFPEDFEIAARKLILLWVAEGFVQPRGIEPLEDVAEDYLEELVGRSMVEPASRKSNGKIKTIRVHDLLRELAIAKAKEDQFLNIVRGDSNACFLAKARRLAIHFGIPSQTRKSSRVRSLLFFDISEPVGSILEEYKLLQVLDLEGVYMALIDSSIGNLIHLRYLDLRKTWLKMLPSSMGNLFNLQSLDLSSTLVDPIPLVIWKMQQLKHVYFSEFREMVVNPPADASLPNLQTLLGICICETSCVEQGLDKLLNLRELGLHGDLILHEEALCKWIYNLKGLQCLKMQSRITYTVDVTRTGYDGITNTTIPMFIDFSNHVHLYKLHLTGFLRQLSDVQNFPPNLTELSLQYCFLTEDPLKELEKLPNLRALKLKQSSYLGKEMVSSSGGFSQLQFLKLSNLFYLERWRIEEGAMCNLRRLEIIECMRLKIVPSGLWPLTTLSNLKLGYMPFEFDLMAQDRRGENWYKMAVVMAIRSSATAKLSVPASPSVASAPKAYSSKAQLKPNPVLLPTSTSFSLLALFNAPNEVKALTLDKDQIVSSLNEVEKTIDQVQEAGSSFLETTKKVLDAVGSALKPAVDAALPIVKQAGEEALKIASPAISDATKKAQEAIQSTGVDTEKVATAAKTVADAAQQISKVIGEAKPIAASTVETISSGDPVVIVGTAGALFIAYLLLPPIWSVISFSLRGYKGELTPAQSLDLITAQNHLMIDIRSEKDKDKAGIPRLPPSAKNRMVSIP</sequence>
<evidence type="ECO:0000259" key="6">
    <source>
        <dbReference type="Pfam" id="PF18052"/>
    </source>
</evidence>
<dbReference type="Gene3D" id="1.10.10.10">
    <property type="entry name" value="Winged helix-like DNA-binding domain superfamily/Winged helix DNA-binding domain"/>
    <property type="match status" value="1"/>
</dbReference>
<dbReference type="GO" id="GO:0043531">
    <property type="term" value="F:ADP binding"/>
    <property type="evidence" value="ECO:0007669"/>
    <property type="project" value="InterPro"/>
</dbReference>
<feature type="transmembrane region" description="Helical" evidence="4">
    <location>
        <begin position="918"/>
        <end position="941"/>
    </location>
</feature>
<dbReference type="InterPro" id="IPR036388">
    <property type="entry name" value="WH-like_DNA-bd_sf"/>
</dbReference>
<name>V4TQW4_CITCL</name>
<evidence type="ECO:0000259" key="8">
    <source>
        <dbReference type="Pfam" id="PF23598"/>
    </source>
</evidence>
<dbReference type="Pfam" id="PF18052">
    <property type="entry name" value="Rx_N"/>
    <property type="match status" value="1"/>
</dbReference>
<dbReference type="PRINTS" id="PR00364">
    <property type="entry name" value="DISEASERSIST"/>
</dbReference>
<dbReference type="InterPro" id="IPR044974">
    <property type="entry name" value="Disease_R_plants"/>
</dbReference>
<feature type="domain" description="Disease resistance N-terminal" evidence="6">
    <location>
        <begin position="5"/>
        <end position="89"/>
    </location>
</feature>
<dbReference type="GO" id="GO:0098542">
    <property type="term" value="P:defense response to other organism"/>
    <property type="evidence" value="ECO:0007669"/>
    <property type="project" value="TreeGrafter"/>
</dbReference>
<keyword evidence="3" id="KW-0611">Plant defense</keyword>
<dbReference type="InterPro" id="IPR055414">
    <property type="entry name" value="LRR_R13L4/SHOC2-like"/>
</dbReference>
<dbReference type="KEGG" id="cic:CICLE_v10018681mg"/>
<dbReference type="EMBL" id="KI536661">
    <property type="protein sequence ID" value="ESR54115.1"/>
    <property type="molecule type" value="Genomic_DNA"/>
</dbReference>
<dbReference type="Pfam" id="PF23598">
    <property type="entry name" value="LRR_14"/>
    <property type="match status" value="1"/>
</dbReference>
<feature type="domain" description="NB-ARC" evidence="5">
    <location>
        <begin position="190"/>
        <end position="224"/>
    </location>
</feature>
<evidence type="ECO:0008006" key="11">
    <source>
        <dbReference type="Google" id="ProtNLM"/>
    </source>
</evidence>
<dbReference type="PANTHER" id="PTHR23155">
    <property type="entry name" value="DISEASE RESISTANCE PROTEIN RP"/>
    <property type="match status" value="1"/>
</dbReference>
<dbReference type="InParanoid" id="V4TQW4"/>
<dbReference type="Pfam" id="PF23559">
    <property type="entry name" value="WHD_DRP"/>
    <property type="match status" value="1"/>
</dbReference>
<dbReference type="CDD" id="cd14798">
    <property type="entry name" value="RX-CC_like"/>
    <property type="match status" value="1"/>
</dbReference>
<reference evidence="9 10" key="1">
    <citation type="submission" date="2013-10" db="EMBL/GenBank/DDBJ databases">
        <authorList>
            <consortium name="International Citrus Genome Consortium"/>
            <person name="Jenkins J."/>
            <person name="Schmutz J."/>
            <person name="Prochnik S."/>
            <person name="Rokhsar D."/>
            <person name="Gmitter F."/>
            <person name="Ollitrault P."/>
            <person name="Machado M."/>
            <person name="Talon M."/>
            <person name="Wincker P."/>
            <person name="Jaillon O."/>
            <person name="Morgante M."/>
        </authorList>
    </citation>
    <scope>NUCLEOTIDE SEQUENCE</scope>
    <source>
        <strain evidence="10">cv. Clemenules</strain>
    </source>
</reference>
<dbReference type="InterPro" id="IPR041118">
    <property type="entry name" value="Rx_N"/>
</dbReference>
<organism evidence="9 10">
    <name type="scientific">Citrus clementina</name>
    <name type="common">Clementine</name>
    <name type="synonym">Citrus deliciosa x Citrus sinensis</name>
    <dbReference type="NCBI Taxonomy" id="85681"/>
    <lineage>
        <taxon>Eukaryota</taxon>
        <taxon>Viridiplantae</taxon>
        <taxon>Streptophyta</taxon>
        <taxon>Embryophyta</taxon>
        <taxon>Tracheophyta</taxon>
        <taxon>Spermatophyta</taxon>
        <taxon>Magnoliopsida</taxon>
        <taxon>eudicotyledons</taxon>
        <taxon>Gunneridae</taxon>
        <taxon>Pentapetalae</taxon>
        <taxon>rosids</taxon>
        <taxon>malvids</taxon>
        <taxon>Sapindales</taxon>
        <taxon>Rutaceae</taxon>
        <taxon>Aurantioideae</taxon>
        <taxon>Citrus</taxon>
    </lineage>
</organism>
<proteinExistence type="predicted"/>
<dbReference type="InterPro" id="IPR038005">
    <property type="entry name" value="RX-like_CC"/>
</dbReference>
<dbReference type="Gene3D" id="3.80.10.10">
    <property type="entry name" value="Ribonuclease Inhibitor"/>
    <property type="match status" value="1"/>
</dbReference>
<dbReference type="Pfam" id="PF00931">
    <property type="entry name" value="NB-ARC"/>
    <property type="match status" value="1"/>
</dbReference>
<dbReference type="InterPro" id="IPR002182">
    <property type="entry name" value="NB-ARC"/>
</dbReference>
<dbReference type="Gene3D" id="3.40.50.300">
    <property type="entry name" value="P-loop containing nucleotide triphosphate hydrolases"/>
    <property type="match status" value="1"/>
</dbReference>
<keyword evidence="1" id="KW-0677">Repeat</keyword>
<dbReference type="SUPFAM" id="SSF52540">
    <property type="entry name" value="P-loop containing nucleoside triphosphate hydrolases"/>
    <property type="match status" value="1"/>
</dbReference>
<keyword evidence="4" id="KW-1133">Transmembrane helix</keyword>
<keyword evidence="4" id="KW-0812">Transmembrane</keyword>
<dbReference type="Proteomes" id="UP000030687">
    <property type="component" value="Unassembled WGS sequence"/>
</dbReference>
<evidence type="ECO:0000313" key="10">
    <source>
        <dbReference type="Proteomes" id="UP000030687"/>
    </source>
</evidence>
<evidence type="ECO:0000256" key="2">
    <source>
        <dbReference type="ARBA" id="ARBA00022741"/>
    </source>
</evidence>
<dbReference type="Gene3D" id="1.20.5.4130">
    <property type="match status" value="1"/>
</dbReference>
<evidence type="ECO:0000313" key="9">
    <source>
        <dbReference type="EMBL" id="ESR54115.1"/>
    </source>
</evidence>
<dbReference type="Gramene" id="ESR54115">
    <property type="protein sequence ID" value="ESR54115"/>
    <property type="gene ID" value="CICLE_v10018681mg"/>
</dbReference>
<evidence type="ECO:0000259" key="5">
    <source>
        <dbReference type="Pfam" id="PF00931"/>
    </source>
</evidence>
<dbReference type="InterPro" id="IPR058922">
    <property type="entry name" value="WHD_DRP"/>
</dbReference>
<keyword evidence="4" id="KW-0472">Membrane</keyword>
<dbReference type="AlphaFoldDB" id="V4TQW4"/>
<dbReference type="OMA" id="LGICICE"/>
<dbReference type="InterPro" id="IPR032675">
    <property type="entry name" value="LRR_dom_sf"/>
</dbReference>
<dbReference type="FunFam" id="1.10.10.10:FF:000322">
    <property type="entry name" value="Probable disease resistance protein At1g63360"/>
    <property type="match status" value="1"/>
</dbReference>
<feature type="domain" description="Disease resistance R13L4/SHOC-2-like LRR" evidence="8">
    <location>
        <begin position="376"/>
        <end position="682"/>
    </location>
</feature>
<evidence type="ECO:0000256" key="1">
    <source>
        <dbReference type="ARBA" id="ARBA00022737"/>
    </source>
</evidence>
<dbReference type="PANTHER" id="PTHR23155:SF1193">
    <property type="entry name" value="DISEASE RESISTANCE PROTEIN RPP13-RELATED"/>
    <property type="match status" value="1"/>
</dbReference>
<evidence type="ECO:0000256" key="4">
    <source>
        <dbReference type="SAM" id="Phobius"/>
    </source>
</evidence>
<dbReference type="eggNOG" id="KOG4658">
    <property type="taxonomic scope" value="Eukaryota"/>
</dbReference>
<feature type="domain" description="Disease resistance protein winged helix" evidence="7">
    <location>
        <begin position="261"/>
        <end position="332"/>
    </location>
</feature>
<accession>V4TQW4</accession>
<dbReference type="SUPFAM" id="SSF52058">
    <property type="entry name" value="L domain-like"/>
    <property type="match status" value="1"/>
</dbReference>
<dbReference type="InterPro" id="IPR027417">
    <property type="entry name" value="P-loop_NTPase"/>
</dbReference>
<keyword evidence="10" id="KW-1185">Reference proteome</keyword>
<evidence type="ECO:0000259" key="7">
    <source>
        <dbReference type="Pfam" id="PF23559"/>
    </source>
</evidence>
<protein>
    <recommendedName>
        <fullName evidence="11">Rx N-terminal domain-containing protein</fullName>
    </recommendedName>
</protein>
<evidence type="ECO:0000256" key="3">
    <source>
        <dbReference type="ARBA" id="ARBA00022821"/>
    </source>
</evidence>
<keyword evidence="2" id="KW-0547">Nucleotide-binding</keyword>
<gene>
    <name evidence="9" type="ORF">CICLE_v10018681mg</name>
</gene>